<reference evidence="2" key="2">
    <citation type="journal article" date="2021" name="Int. J. Syst. Evol. Microbiol.">
        <title>Bradyrhizobium septentrionale sp. nov. (sv. septentrionale) and Bradyrhizobium quebecense sp. nov. (sv. septentrionale) associated with legumes native to Canada possess rearranged symbiosis genes and numerous insertion sequences.</title>
        <authorList>
            <person name="Bromfield E.S.P."/>
            <person name="Cloutier S."/>
        </authorList>
    </citation>
    <scope>NUCLEOTIDE SEQUENCE</scope>
    <source>
        <strain evidence="2">12S5</strain>
    </source>
</reference>
<dbReference type="EMBL" id="JAGEPA010000001">
    <property type="protein sequence ID" value="MBO1429112.1"/>
    <property type="molecule type" value="Genomic_DNA"/>
</dbReference>
<protein>
    <submittedName>
        <fullName evidence="3">Glycosyltransferase</fullName>
    </submittedName>
</protein>
<dbReference type="EMBL" id="JABWSX010000001">
    <property type="protein sequence ID" value="NVL06235.1"/>
    <property type="molecule type" value="Genomic_DNA"/>
</dbReference>
<proteinExistence type="predicted"/>
<sequence length="542" mass="61417">MALSQEETEALRKSLVECNLPLEERWRRAGEASPPRDEWHSFDRTPWNHPWMKPENIRHFADFSAAKLSELGALLGANGGRDKSQQRSWLRGKVDRLIGGSREVGQRFAFVGNMANVNYIRARPLRQRNVPVDLVLHPHDDFIFAQPGWEEFDGEVTDLGADPKKALLEKALPSWVHRHQSEPNWEHIPFQLDKFAATPAQILLWPEYMQYFPTLAALSCYDALLVSQFPYLGYFSGRPYLFGQIGGDIWFEASRNDSFGILTRRAIAASAAVLVSNPITLAHARRYGLSNVLYVPWPLSEDDYSPGDADDIRAEWRQQIGGEFFVFTSMRMDRHWKGAEHALEGFARFASRAPSARLVVLGWGEDIEFARSRMTQLGLQDRVLFLPTVGKRRLVRYLRAADLVIEQFVLGYYGASALEAMACGKPVIMRIEREQYDALIDVGAPPVLDAESGTDVERHLYSLYEDRAKCRKAGEQAREWFIKAQSSERWAKTYTVLLEALAAGIPLSFSGSPLLEPLSADEQRYHASQLSSAPPFPNYVDP</sequence>
<dbReference type="PANTHER" id="PTHR12526">
    <property type="entry name" value="GLYCOSYLTRANSFERASE"/>
    <property type="match status" value="1"/>
</dbReference>
<dbReference type="InterPro" id="IPR001296">
    <property type="entry name" value="Glyco_trans_1"/>
</dbReference>
<evidence type="ECO:0000259" key="1">
    <source>
        <dbReference type="Pfam" id="PF00534"/>
    </source>
</evidence>
<evidence type="ECO:0000313" key="4">
    <source>
        <dbReference type="Proteomes" id="UP000692816"/>
    </source>
</evidence>
<dbReference type="PANTHER" id="PTHR12526:SF572">
    <property type="entry name" value="BLL5144 PROTEIN"/>
    <property type="match status" value="1"/>
</dbReference>
<dbReference type="GO" id="GO:0016757">
    <property type="term" value="F:glycosyltransferase activity"/>
    <property type="evidence" value="ECO:0007669"/>
    <property type="project" value="InterPro"/>
</dbReference>
<comment type="caution">
    <text evidence="3">The sequence shown here is derived from an EMBL/GenBank/DDBJ whole genome shotgun (WGS) entry which is preliminary data.</text>
</comment>
<dbReference type="Proteomes" id="UP000692816">
    <property type="component" value="Unassembled WGS sequence"/>
</dbReference>
<dbReference type="Pfam" id="PF00534">
    <property type="entry name" value="Glycos_transf_1"/>
    <property type="match status" value="1"/>
</dbReference>
<organism evidence="3">
    <name type="scientific">Bradyrhizobium quebecense</name>
    <dbReference type="NCBI Taxonomy" id="2748629"/>
    <lineage>
        <taxon>Bacteria</taxon>
        <taxon>Pseudomonadati</taxon>
        <taxon>Pseudomonadota</taxon>
        <taxon>Alphaproteobacteria</taxon>
        <taxon>Hyphomicrobiales</taxon>
        <taxon>Nitrobacteraceae</taxon>
        <taxon>Bradyrhizobium</taxon>
    </lineage>
</organism>
<dbReference type="Gene3D" id="3.40.50.2000">
    <property type="entry name" value="Glycogen Phosphorylase B"/>
    <property type="match status" value="2"/>
</dbReference>
<evidence type="ECO:0000313" key="2">
    <source>
        <dbReference type="EMBL" id="MBO1429112.1"/>
    </source>
</evidence>
<dbReference type="CDD" id="cd03801">
    <property type="entry name" value="GT4_PimA-like"/>
    <property type="match status" value="1"/>
</dbReference>
<keyword evidence="4" id="KW-1185">Reference proteome</keyword>
<name>A0A973WN97_9BRAD</name>
<accession>A0A973WN97</accession>
<evidence type="ECO:0000313" key="3">
    <source>
        <dbReference type="EMBL" id="NVL06235.1"/>
    </source>
</evidence>
<reference evidence="3" key="1">
    <citation type="submission" date="2020-06" db="EMBL/GenBank/DDBJ databases">
        <title>Whole Genome Sequence of Bradyrhizobium sp. Strain 66S1MB.</title>
        <authorList>
            <person name="Bromfield E."/>
            <person name="Cloutier S."/>
        </authorList>
    </citation>
    <scope>NUCLEOTIDE SEQUENCE</scope>
    <source>
        <strain evidence="3">66S1MB</strain>
    </source>
</reference>
<gene>
    <name evidence="3" type="ORF">HU230_10970</name>
    <name evidence="2" type="ORF">J4P68_06660</name>
</gene>
<dbReference type="RefSeq" id="WP_176530113.1">
    <property type="nucleotide sequence ID" value="NZ_CP088022.1"/>
</dbReference>
<feature type="domain" description="Glycosyl transferase family 1" evidence="1">
    <location>
        <begin position="320"/>
        <end position="480"/>
    </location>
</feature>
<dbReference type="SUPFAM" id="SSF53756">
    <property type="entry name" value="UDP-Glycosyltransferase/glycogen phosphorylase"/>
    <property type="match status" value="1"/>
</dbReference>
<dbReference type="AlphaFoldDB" id="A0A973WN97"/>